<feature type="region of interest" description="Disordered" evidence="1">
    <location>
        <begin position="1"/>
        <end position="199"/>
    </location>
</feature>
<feature type="compositionally biased region" description="Pro residues" evidence="1">
    <location>
        <begin position="35"/>
        <end position="50"/>
    </location>
</feature>
<proteinExistence type="predicted"/>
<reference evidence="2" key="1">
    <citation type="journal article" date="2023" name="Science">
        <title>Genome structures resolve the early diversification of teleost fishes.</title>
        <authorList>
            <person name="Parey E."/>
            <person name="Louis A."/>
            <person name="Montfort J."/>
            <person name="Bouchez O."/>
            <person name="Roques C."/>
            <person name="Iampietro C."/>
            <person name="Lluch J."/>
            <person name="Castinel A."/>
            <person name="Donnadieu C."/>
            <person name="Desvignes T."/>
            <person name="Floi Bucao C."/>
            <person name="Jouanno E."/>
            <person name="Wen M."/>
            <person name="Mejri S."/>
            <person name="Dirks R."/>
            <person name="Jansen H."/>
            <person name="Henkel C."/>
            <person name="Chen W.J."/>
            <person name="Zahm M."/>
            <person name="Cabau C."/>
            <person name="Klopp C."/>
            <person name="Thompson A.W."/>
            <person name="Robinson-Rechavi M."/>
            <person name="Braasch I."/>
            <person name="Lecointre G."/>
            <person name="Bobe J."/>
            <person name="Postlethwait J.H."/>
            <person name="Berthelot C."/>
            <person name="Roest Crollius H."/>
            <person name="Guiguen Y."/>
        </authorList>
    </citation>
    <scope>NUCLEOTIDE SEQUENCE</scope>
    <source>
        <strain evidence="2">WJC10195</strain>
    </source>
</reference>
<organism evidence="2 3">
    <name type="scientific">Synaphobranchus kaupii</name>
    <name type="common">Kaup's arrowtooth eel</name>
    <dbReference type="NCBI Taxonomy" id="118154"/>
    <lineage>
        <taxon>Eukaryota</taxon>
        <taxon>Metazoa</taxon>
        <taxon>Chordata</taxon>
        <taxon>Craniata</taxon>
        <taxon>Vertebrata</taxon>
        <taxon>Euteleostomi</taxon>
        <taxon>Actinopterygii</taxon>
        <taxon>Neopterygii</taxon>
        <taxon>Teleostei</taxon>
        <taxon>Anguilliformes</taxon>
        <taxon>Synaphobranchidae</taxon>
        <taxon>Synaphobranchus</taxon>
    </lineage>
</organism>
<dbReference type="Proteomes" id="UP001152622">
    <property type="component" value="Chromosome 2"/>
</dbReference>
<feature type="compositionally biased region" description="Basic and acidic residues" evidence="1">
    <location>
        <begin position="119"/>
        <end position="131"/>
    </location>
</feature>
<feature type="compositionally biased region" description="Polar residues" evidence="1">
    <location>
        <begin position="107"/>
        <end position="118"/>
    </location>
</feature>
<feature type="compositionally biased region" description="Low complexity" evidence="1">
    <location>
        <begin position="134"/>
        <end position="148"/>
    </location>
</feature>
<evidence type="ECO:0000313" key="3">
    <source>
        <dbReference type="Proteomes" id="UP001152622"/>
    </source>
</evidence>
<evidence type="ECO:0000256" key="1">
    <source>
        <dbReference type="SAM" id="MobiDB-lite"/>
    </source>
</evidence>
<accession>A0A9Q1G3D3</accession>
<sequence length="199" mass="20940">MVDSSTPWDTRPSASPSLSEVAPPLDTLLTTPSPSSHPAPPPEPTQPLPPVAGRDRGAEPGRSSRGKRGEGGRSTRQHRGNSRGPKGEGLSESPGARREKRREPKPTESTTGHHNCATTREKRELQPDKGGKLSRNANGSSAQSNGNALESRGKAHPSHAPTRGRAVDRKATVSPGPWKIPGSDKLPSALRSGSSTVSR</sequence>
<feature type="compositionally biased region" description="Basic and acidic residues" evidence="1">
    <location>
        <begin position="95"/>
        <end position="106"/>
    </location>
</feature>
<evidence type="ECO:0000313" key="2">
    <source>
        <dbReference type="EMBL" id="KAJ8374169.1"/>
    </source>
</evidence>
<feature type="compositionally biased region" description="Low complexity" evidence="1">
    <location>
        <begin position="23"/>
        <end position="34"/>
    </location>
</feature>
<dbReference type="EMBL" id="JAINUF010000002">
    <property type="protein sequence ID" value="KAJ8374169.1"/>
    <property type="molecule type" value="Genomic_DNA"/>
</dbReference>
<comment type="caution">
    <text evidence="2">The sequence shown here is derived from an EMBL/GenBank/DDBJ whole genome shotgun (WGS) entry which is preliminary data.</text>
</comment>
<dbReference type="OrthoDB" id="66881at2759"/>
<feature type="compositionally biased region" description="Polar residues" evidence="1">
    <location>
        <begin position="1"/>
        <end position="18"/>
    </location>
</feature>
<protein>
    <submittedName>
        <fullName evidence="2">Uncharacterized protein</fullName>
    </submittedName>
</protein>
<gene>
    <name evidence="2" type="ORF">SKAU_G00047490</name>
</gene>
<dbReference type="AlphaFoldDB" id="A0A9Q1G3D3"/>
<keyword evidence="3" id="KW-1185">Reference proteome</keyword>
<name>A0A9Q1G3D3_SYNKA</name>